<evidence type="ECO:0000256" key="4">
    <source>
        <dbReference type="ARBA" id="ARBA00023136"/>
    </source>
</evidence>
<dbReference type="EMBL" id="MGEA01000065">
    <property type="protein sequence ID" value="OGL73251.1"/>
    <property type="molecule type" value="Genomic_DNA"/>
</dbReference>
<feature type="transmembrane region" description="Helical" evidence="5">
    <location>
        <begin position="221"/>
        <end position="238"/>
    </location>
</feature>
<dbReference type="Gene3D" id="1.20.1740.10">
    <property type="entry name" value="Amino acid/polyamine transporter I"/>
    <property type="match status" value="1"/>
</dbReference>
<sequence>MTANISQKEPLLGRIKHFLLGMPRSVRDPKIFHKISLVAFLAWVGLGADGLSSSAYGPDEAFRALAGHTELAVVLALITALTVFIISYSYNGIIEHFPHGGGGYVVATKLLGSTFGVVSGCALLIDYILTVSVSIAAGAAQVFSFLPLAWQDARLPVAAAVIVALIILNLRGAKESIIVLAPIFILFLVTHAAAILGAFIFHWQDVPVMVVGVRDGFRNSAATVGIVGLLGILAGAYARGAGTYTGIEAVSNGVQLMRDPKVPTAKRTMLYMALSLALTAGGILLVYLLLGVTPQPGKTLNAVLFERLGFGSVFMVVALMAEAALLFVAAQTGFMGGPRVIANLANDSWLPHRFSALSERLTSYYGIILVGGASLLTLFYTRGHVDALVTMYSINVFITFSLAQAGMVRFWLQRRERQPRQAARSLTIHVAGLTLCVGILTLVVYEKFGQGAWLTLVVTGLLVALCFMIRRHYHAVAARIRQLNADKTVSLVSPVVRSAEIDSCSPTAVLLVGNFGGLGTHTLETIFEMFPGNFRQVVFASVAVIDSGTFKGANEIERLEKETQINLGRYVALVKKFGYPAEGHMAIGMDVVAEAEKLCAAIGEKFPKSVFFSGKLIFERERWYQRLLHNDMAYALQRRLAWSGFSMVILPIKVTAMGRW</sequence>
<feature type="transmembrane region" description="Helical" evidence="5">
    <location>
        <begin position="451"/>
        <end position="469"/>
    </location>
</feature>
<evidence type="ECO:0000313" key="7">
    <source>
        <dbReference type="Proteomes" id="UP000177088"/>
    </source>
</evidence>
<dbReference type="PANTHER" id="PTHR47704">
    <property type="entry name" value="POTASSIUM TRANSPORTER KIMA"/>
    <property type="match status" value="1"/>
</dbReference>
<evidence type="ECO:0000256" key="5">
    <source>
        <dbReference type="SAM" id="Phobius"/>
    </source>
</evidence>
<dbReference type="Pfam" id="PF13520">
    <property type="entry name" value="AA_permease_2"/>
    <property type="match status" value="1"/>
</dbReference>
<keyword evidence="2 5" id="KW-0812">Transmembrane</keyword>
<dbReference type="Proteomes" id="UP000177088">
    <property type="component" value="Unassembled WGS sequence"/>
</dbReference>
<protein>
    <submittedName>
        <fullName evidence="6">Amino acid transporter</fullName>
    </submittedName>
</protein>
<feature type="transmembrane region" description="Helical" evidence="5">
    <location>
        <begin position="110"/>
        <end position="133"/>
    </location>
</feature>
<gene>
    <name evidence="6" type="ORF">A3C96_00735</name>
</gene>
<dbReference type="GO" id="GO:0022857">
    <property type="term" value="F:transmembrane transporter activity"/>
    <property type="evidence" value="ECO:0007669"/>
    <property type="project" value="InterPro"/>
</dbReference>
<organism evidence="6 7">
    <name type="scientific">Candidatus Uhrbacteria bacterium RIFCSPHIGHO2_02_FULL_60_10</name>
    <dbReference type="NCBI Taxonomy" id="1802392"/>
    <lineage>
        <taxon>Bacteria</taxon>
        <taxon>Candidatus Uhriibacteriota</taxon>
    </lineage>
</organism>
<reference evidence="6 7" key="1">
    <citation type="journal article" date="2016" name="Nat. Commun.">
        <title>Thousands of microbial genomes shed light on interconnected biogeochemical processes in an aquifer system.</title>
        <authorList>
            <person name="Anantharaman K."/>
            <person name="Brown C.T."/>
            <person name="Hug L.A."/>
            <person name="Sharon I."/>
            <person name="Castelle C.J."/>
            <person name="Probst A.J."/>
            <person name="Thomas B.C."/>
            <person name="Singh A."/>
            <person name="Wilkins M.J."/>
            <person name="Karaoz U."/>
            <person name="Brodie E.L."/>
            <person name="Williams K.H."/>
            <person name="Hubbard S.S."/>
            <person name="Banfield J.F."/>
        </authorList>
    </citation>
    <scope>NUCLEOTIDE SEQUENCE [LARGE SCALE GENOMIC DNA]</scope>
</reference>
<dbReference type="InterPro" id="IPR053153">
    <property type="entry name" value="APC_K+_Transporter"/>
</dbReference>
<proteinExistence type="predicted"/>
<evidence type="ECO:0000256" key="2">
    <source>
        <dbReference type="ARBA" id="ARBA00022692"/>
    </source>
</evidence>
<feature type="transmembrane region" description="Helical" evidence="5">
    <location>
        <begin position="310"/>
        <end position="330"/>
    </location>
</feature>
<evidence type="ECO:0000313" key="6">
    <source>
        <dbReference type="EMBL" id="OGL73251.1"/>
    </source>
</evidence>
<dbReference type="AlphaFoldDB" id="A0A1F7U4W1"/>
<feature type="transmembrane region" description="Helical" evidence="5">
    <location>
        <begin position="392"/>
        <end position="412"/>
    </location>
</feature>
<feature type="transmembrane region" description="Helical" evidence="5">
    <location>
        <begin position="361"/>
        <end position="380"/>
    </location>
</feature>
<dbReference type="GO" id="GO:0016020">
    <property type="term" value="C:membrane"/>
    <property type="evidence" value="ECO:0007669"/>
    <property type="project" value="UniProtKB-SubCell"/>
</dbReference>
<feature type="transmembrane region" description="Helical" evidence="5">
    <location>
        <begin position="31"/>
        <end position="51"/>
    </location>
</feature>
<feature type="transmembrane region" description="Helical" evidence="5">
    <location>
        <begin position="71"/>
        <end position="90"/>
    </location>
</feature>
<feature type="transmembrane region" description="Helical" evidence="5">
    <location>
        <begin position="153"/>
        <end position="170"/>
    </location>
</feature>
<comment type="caution">
    <text evidence="6">The sequence shown here is derived from an EMBL/GenBank/DDBJ whole genome shotgun (WGS) entry which is preliminary data.</text>
</comment>
<feature type="transmembrane region" description="Helical" evidence="5">
    <location>
        <begin position="268"/>
        <end position="290"/>
    </location>
</feature>
<feature type="transmembrane region" description="Helical" evidence="5">
    <location>
        <begin position="424"/>
        <end position="445"/>
    </location>
</feature>
<keyword evidence="4 5" id="KW-0472">Membrane</keyword>
<accession>A0A1F7U4W1</accession>
<dbReference type="PANTHER" id="PTHR47704:SF1">
    <property type="entry name" value="POTASSIUM TRANSPORTER KIMA"/>
    <property type="match status" value="1"/>
</dbReference>
<comment type="subcellular location">
    <subcellularLocation>
        <location evidence="1">Membrane</location>
        <topology evidence="1">Multi-pass membrane protein</topology>
    </subcellularLocation>
</comment>
<keyword evidence="3 5" id="KW-1133">Transmembrane helix</keyword>
<dbReference type="InterPro" id="IPR002293">
    <property type="entry name" value="AA/rel_permease1"/>
</dbReference>
<evidence type="ECO:0000256" key="1">
    <source>
        <dbReference type="ARBA" id="ARBA00004141"/>
    </source>
</evidence>
<name>A0A1F7U4W1_9BACT</name>
<feature type="transmembrane region" description="Helical" evidence="5">
    <location>
        <begin position="177"/>
        <end position="201"/>
    </location>
</feature>
<evidence type="ECO:0000256" key="3">
    <source>
        <dbReference type="ARBA" id="ARBA00022989"/>
    </source>
</evidence>